<organism evidence="2">
    <name type="scientific">Mastomys natalensis cytomegalovirus 1</name>
    <dbReference type="NCBI Taxonomy" id="2973541"/>
    <lineage>
        <taxon>Viruses</taxon>
        <taxon>Duplodnaviria</taxon>
        <taxon>Heunggongvirae</taxon>
        <taxon>Peploviricota</taxon>
        <taxon>Herviviricetes</taxon>
        <taxon>Herpesvirales</taxon>
        <taxon>Orthoherpesviridae</taxon>
        <taxon>Betaherpesvirinae</taxon>
        <taxon>Muromegalovirus</taxon>
    </lineage>
</organism>
<gene>
    <name evidence="2" type="primary">M117</name>
</gene>
<dbReference type="EMBL" id="OP429121">
    <property type="protein sequence ID" value="WEG68831.1"/>
    <property type="molecule type" value="Genomic_DNA"/>
</dbReference>
<reference evidence="2" key="2">
    <citation type="submission" date="2023-06" db="EMBL/GenBank/DDBJ databases">
        <title>Isolation and genome sequencing of cytomegaloviruses from Natal multimammate mice (Mastomys natalensis).</title>
        <authorList>
            <person name="Jarvis M.A."/>
            <person name="Davison A.J."/>
        </authorList>
    </citation>
    <scope>NUCLEOTIDE SEQUENCE</scope>
    <source>
        <strain evidence="1">Mnat29</strain>
        <strain evidence="2">Mnat36</strain>
    </source>
</reference>
<dbReference type="EMBL" id="OP429122">
    <property type="protein sequence ID" value="WEG68967.1"/>
    <property type="molecule type" value="Genomic_DNA"/>
</dbReference>
<proteinExistence type="predicted"/>
<evidence type="ECO:0000313" key="1">
    <source>
        <dbReference type="EMBL" id="WEG68831.1"/>
    </source>
</evidence>
<protein>
    <submittedName>
        <fullName evidence="2">Protein UL117</fullName>
    </submittedName>
</protein>
<name>A0A9Y1IQ93_9BETA</name>
<evidence type="ECO:0000313" key="2">
    <source>
        <dbReference type="EMBL" id="WEG71195.1"/>
    </source>
</evidence>
<accession>A0A9Y1IQ93</accession>
<dbReference type="EMBL" id="OP429138">
    <property type="protein sequence ID" value="WEG71195.1"/>
    <property type="molecule type" value="Genomic_DNA"/>
</dbReference>
<reference evidence="2" key="1">
    <citation type="submission" date="2022-09" db="EMBL/GenBank/DDBJ databases">
        <authorList>
            <person name="Vucak M."/>
            <person name="Davison A.J."/>
        </authorList>
    </citation>
    <scope>NUCLEOTIDE SEQUENCE</scope>
    <source>
        <strain evidence="1">Mnat29</strain>
        <strain evidence="2">Mnat36</strain>
    </source>
</reference>
<sequence length="328" mass="35816">MDKIQNIKFPAETAWSTIKYSRVTKPLLSSLSPANVSNDKIVVVRPREGNSFTKIPPGETAWETRVRIVGPEAPKEAIAHTVCDNVSESNDIGAVDTQIVAAADVSSSRPHPPLDSNTLLTVIGIAAKSNPPGTVSKSNSDNRLIVPVVCVPGKPQTEPTCLSIPSIIVRNVKHGGATVIPKGDRSSQPTIPKCTEKAVKDMLRDLAVLCTVKRESILDIQLHFTCHRFRTARDTYDALCKIPNLKLIMGTQTFTERCKCRCPGGARGPQHQPKPMSNVHTTTGPYEICVRSRTSSDLLEAAKLCKYAAERTPQKCEFRISSNVHTYI</sequence>